<sequence>MCSLISSSVYTLLRLICSTTTPSSLTLIPFHRSLLTLAQLPSPAIQFVCPMVERAAVSAARMSRCRACIPFANTPVPTSYHFPRFSANQIKIIEKQR</sequence>
<evidence type="ECO:0000313" key="1">
    <source>
        <dbReference type="EMBL" id="OAX42906.1"/>
    </source>
</evidence>
<name>A0A1B7NDG2_9AGAM</name>
<accession>A0A1B7NDG2</accession>
<evidence type="ECO:0000313" key="2">
    <source>
        <dbReference type="Proteomes" id="UP000092154"/>
    </source>
</evidence>
<dbReference type="EMBL" id="KV448147">
    <property type="protein sequence ID" value="OAX42906.1"/>
    <property type="molecule type" value="Genomic_DNA"/>
</dbReference>
<dbReference type="InParanoid" id="A0A1B7NDG2"/>
<reference evidence="1 2" key="1">
    <citation type="submission" date="2016-06" db="EMBL/GenBank/DDBJ databases">
        <title>Comparative genomics of the ectomycorrhizal sister species Rhizopogon vinicolor and Rhizopogon vesiculosus (Basidiomycota: Boletales) reveals a divergence of the mating type B locus.</title>
        <authorList>
            <consortium name="DOE Joint Genome Institute"/>
            <person name="Mujic A.B."/>
            <person name="Kuo A."/>
            <person name="Tritt A."/>
            <person name="Lipzen A."/>
            <person name="Chen C."/>
            <person name="Johnson J."/>
            <person name="Sharma A."/>
            <person name="Barry K."/>
            <person name="Grigoriev I.V."/>
            <person name="Spatafora J.W."/>
        </authorList>
    </citation>
    <scope>NUCLEOTIDE SEQUENCE [LARGE SCALE GENOMIC DNA]</scope>
    <source>
        <strain evidence="1 2">AM-OR11-026</strain>
    </source>
</reference>
<proteinExistence type="predicted"/>
<keyword evidence="2" id="KW-1185">Reference proteome</keyword>
<dbReference type="Proteomes" id="UP000092154">
    <property type="component" value="Unassembled WGS sequence"/>
</dbReference>
<gene>
    <name evidence="1" type="ORF">K503DRAFT_263528</name>
</gene>
<organism evidence="1 2">
    <name type="scientific">Rhizopogon vinicolor AM-OR11-026</name>
    <dbReference type="NCBI Taxonomy" id="1314800"/>
    <lineage>
        <taxon>Eukaryota</taxon>
        <taxon>Fungi</taxon>
        <taxon>Dikarya</taxon>
        <taxon>Basidiomycota</taxon>
        <taxon>Agaricomycotina</taxon>
        <taxon>Agaricomycetes</taxon>
        <taxon>Agaricomycetidae</taxon>
        <taxon>Boletales</taxon>
        <taxon>Suillineae</taxon>
        <taxon>Rhizopogonaceae</taxon>
        <taxon>Rhizopogon</taxon>
    </lineage>
</organism>
<protein>
    <submittedName>
        <fullName evidence="1">Uncharacterized protein</fullName>
    </submittedName>
</protein>
<dbReference type="AlphaFoldDB" id="A0A1B7NDG2"/>